<dbReference type="InterPro" id="IPR036390">
    <property type="entry name" value="WH_DNA-bd_sf"/>
</dbReference>
<dbReference type="Pfam" id="PF03466">
    <property type="entry name" value="LysR_substrate"/>
    <property type="match status" value="1"/>
</dbReference>
<dbReference type="Proteomes" id="UP000260943">
    <property type="component" value="Unassembled WGS sequence"/>
</dbReference>
<dbReference type="FunFam" id="1.10.10.10:FF:000001">
    <property type="entry name" value="LysR family transcriptional regulator"/>
    <property type="match status" value="1"/>
</dbReference>
<comment type="similarity">
    <text evidence="1">Belongs to the LysR transcriptional regulatory family.</text>
</comment>
<proteinExistence type="inferred from homology"/>
<evidence type="ECO:0000259" key="5">
    <source>
        <dbReference type="PROSITE" id="PS50931"/>
    </source>
</evidence>
<dbReference type="SUPFAM" id="SSF53850">
    <property type="entry name" value="Periplasmic binding protein-like II"/>
    <property type="match status" value="1"/>
</dbReference>
<organism evidence="6 7">
    <name type="scientific">Collinsella tanakaei</name>
    <dbReference type="NCBI Taxonomy" id="626935"/>
    <lineage>
        <taxon>Bacteria</taxon>
        <taxon>Bacillati</taxon>
        <taxon>Actinomycetota</taxon>
        <taxon>Coriobacteriia</taxon>
        <taxon>Coriobacteriales</taxon>
        <taxon>Coriobacteriaceae</taxon>
        <taxon>Collinsella</taxon>
    </lineage>
</organism>
<dbReference type="Gene3D" id="3.40.190.10">
    <property type="entry name" value="Periplasmic binding protein-like II"/>
    <property type="match status" value="2"/>
</dbReference>
<keyword evidence="2" id="KW-0805">Transcription regulation</keyword>
<dbReference type="GO" id="GO:0003700">
    <property type="term" value="F:DNA-binding transcription factor activity"/>
    <property type="evidence" value="ECO:0007669"/>
    <property type="project" value="InterPro"/>
</dbReference>
<dbReference type="InterPro" id="IPR036388">
    <property type="entry name" value="WH-like_DNA-bd_sf"/>
</dbReference>
<evidence type="ECO:0000256" key="1">
    <source>
        <dbReference type="ARBA" id="ARBA00009437"/>
    </source>
</evidence>
<dbReference type="InterPro" id="IPR000847">
    <property type="entry name" value="LysR_HTH_N"/>
</dbReference>
<evidence type="ECO:0000256" key="3">
    <source>
        <dbReference type="ARBA" id="ARBA00023125"/>
    </source>
</evidence>
<comment type="caution">
    <text evidence="6">The sequence shown here is derived from an EMBL/GenBank/DDBJ whole genome shotgun (WGS) entry which is preliminary data.</text>
</comment>
<protein>
    <submittedName>
        <fullName evidence="6">LysR family transcriptional regulator</fullName>
    </submittedName>
</protein>
<dbReference type="AlphaFoldDB" id="A0A3E4QQQ9"/>
<dbReference type="PANTHER" id="PTHR30126:SF91">
    <property type="entry name" value="LYSR FAMILY TRANSCRIPTIONAL REGULATOR"/>
    <property type="match status" value="1"/>
</dbReference>
<dbReference type="PRINTS" id="PR00039">
    <property type="entry name" value="HTHLYSR"/>
</dbReference>
<evidence type="ECO:0000313" key="6">
    <source>
        <dbReference type="EMBL" id="RGL09526.1"/>
    </source>
</evidence>
<dbReference type="Pfam" id="PF00126">
    <property type="entry name" value="HTH_1"/>
    <property type="match status" value="1"/>
</dbReference>
<gene>
    <name evidence="6" type="ORF">DXC81_07965</name>
</gene>
<dbReference type="Gene3D" id="1.10.10.10">
    <property type="entry name" value="Winged helix-like DNA-binding domain superfamily/Winged helix DNA-binding domain"/>
    <property type="match status" value="1"/>
</dbReference>
<keyword evidence="4" id="KW-0804">Transcription</keyword>
<dbReference type="InterPro" id="IPR005119">
    <property type="entry name" value="LysR_subst-bd"/>
</dbReference>
<keyword evidence="3" id="KW-0238">DNA-binding</keyword>
<name>A0A3E4QQQ9_9ACTN</name>
<reference evidence="6 7" key="1">
    <citation type="submission" date="2018-08" db="EMBL/GenBank/DDBJ databases">
        <title>A genome reference for cultivated species of the human gut microbiota.</title>
        <authorList>
            <person name="Zou Y."/>
            <person name="Xue W."/>
            <person name="Luo G."/>
        </authorList>
    </citation>
    <scope>NUCLEOTIDE SEQUENCE [LARGE SCALE GENOMIC DNA]</scope>
    <source>
        <strain evidence="6 7">TF08-14</strain>
    </source>
</reference>
<evidence type="ECO:0000256" key="4">
    <source>
        <dbReference type="ARBA" id="ARBA00023163"/>
    </source>
</evidence>
<sequence length="296" mass="33289">MLDYRTHTFLAVCKLGSFTRAAAELHITQPAVSQHIRQLEAHYGCDLFYRGGRRGELTPAGAMLFRALETMENDEGRLKTQAEALSQEQPAKAPLRFGCTRTICDYWMPRVLARHMAKHPDELVRMSVGNTHDLVLRLEAGDIDFALVEGSFDRERFDFVTVSRERYVAVGCVDEFDAPGGPASLTDLLDRRLILREEGSGTREILEKHLAARDLAVGDFAGTLEVASIPAIKRCVQAGAGITFMYRAAVQCELNQGELRDITPADFFVEHDFRLIWQRGSLAARRYQELARSWAQ</sequence>
<evidence type="ECO:0000256" key="2">
    <source>
        <dbReference type="ARBA" id="ARBA00023015"/>
    </source>
</evidence>
<dbReference type="RefSeq" id="WP_117679932.1">
    <property type="nucleotide sequence ID" value="NZ_QSRJ01000009.1"/>
</dbReference>
<feature type="domain" description="HTH lysR-type" evidence="5">
    <location>
        <begin position="1"/>
        <end position="58"/>
    </location>
</feature>
<dbReference type="PANTHER" id="PTHR30126">
    <property type="entry name" value="HTH-TYPE TRANSCRIPTIONAL REGULATOR"/>
    <property type="match status" value="1"/>
</dbReference>
<dbReference type="GO" id="GO:0000976">
    <property type="term" value="F:transcription cis-regulatory region binding"/>
    <property type="evidence" value="ECO:0007669"/>
    <property type="project" value="TreeGrafter"/>
</dbReference>
<evidence type="ECO:0000313" key="7">
    <source>
        <dbReference type="Proteomes" id="UP000260943"/>
    </source>
</evidence>
<dbReference type="PROSITE" id="PS50931">
    <property type="entry name" value="HTH_LYSR"/>
    <property type="match status" value="1"/>
</dbReference>
<dbReference type="SUPFAM" id="SSF46785">
    <property type="entry name" value="Winged helix' DNA-binding domain"/>
    <property type="match status" value="1"/>
</dbReference>
<dbReference type="EMBL" id="QSRJ01000009">
    <property type="protein sequence ID" value="RGL09526.1"/>
    <property type="molecule type" value="Genomic_DNA"/>
</dbReference>
<accession>A0A3E4QQQ9</accession>